<proteinExistence type="inferred from homology"/>
<dbReference type="PANTHER" id="PTHR43201">
    <property type="entry name" value="ACYL-COA SYNTHETASE"/>
    <property type="match status" value="1"/>
</dbReference>
<dbReference type="InterPro" id="IPR000873">
    <property type="entry name" value="AMP-dep_synth/lig_dom"/>
</dbReference>
<dbReference type="Gene3D" id="3.40.50.12780">
    <property type="entry name" value="N-terminal domain of ligase-like"/>
    <property type="match status" value="1"/>
</dbReference>
<dbReference type="Pfam" id="PF00501">
    <property type="entry name" value="AMP-binding"/>
    <property type="match status" value="1"/>
</dbReference>
<keyword evidence="2" id="KW-0436">Ligase</keyword>
<dbReference type="SUPFAM" id="SSF56801">
    <property type="entry name" value="Acetyl-CoA synthetase-like"/>
    <property type="match status" value="1"/>
</dbReference>
<keyword evidence="6" id="KW-1185">Reference proteome</keyword>
<evidence type="ECO:0000259" key="4">
    <source>
        <dbReference type="Pfam" id="PF00501"/>
    </source>
</evidence>
<organism evidence="5 6">
    <name type="scientific">Rhizoctonia solani</name>
    <dbReference type="NCBI Taxonomy" id="456999"/>
    <lineage>
        <taxon>Eukaryota</taxon>
        <taxon>Fungi</taxon>
        <taxon>Dikarya</taxon>
        <taxon>Basidiomycota</taxon>
        <taxon>Agaricomycotina</taxon>
        <taxon>Agaricomycetes</taxon>
        <taxon>Cantharellales</taxon>
        <taxon>Ceratobasidiaceae</taxon>
        <taxon>Rhizoctonia</taxon>
    </lineage>
</organism>
<dbReference type="GO" id="GO:0031956">
    <property type="term" value="F:medium-chain fatty acid-CoA ligase activity"/>
    <property type="evidence" value="ECO:0007669"/>
    <property type="project" value="TreeGrafter"/>
</dbReference>
<dbReference type="Proteomes" id="UP000044841">
    <property type="component" value="Unassembled WGS sequence"/>
</dbReference>
<name>A0A0K6GEG7_9AGAM</name>
<feature type="region of interest" description="Disordered" evidence="3">
    <location>
        <begin position="1"/>
        <end position="21"/>
    </location>
</feature>
<dbReference type="PANTHER" id="PTHR43201:SF5">
    <property type="entry name" value="MEDIUM-CHAIN ACYL-COA LIGASE ACSF2, MITOCHONDRIAL"/>
    <property type="match status" value="1"/>
</dbReference>
<dbReference type="EMBL" id="CYGV01001745">
    <property type="protein sequence ID" value="CUA76998.1"/>
    <property type="molecule type" value="Genomic_DNA"/>
</dbReference>
<evidence type="ECO:0000313" key="5">
    <source>
        <dbReference type="EMBL" id="CUA76998.1"/>
    </source>
</evidence>
<evidence type="ECO:0000256" key="1">
    <source>
        <dbReference type="ARBA" id="ARBA00006432"/>
    </source>
</evidence>
<dbReference type="AlphaFoldDB" id="A0A0K6GEG7"/>
<feature type="domain" description="AMP-dependent synthetase/ligase" evidence="4">
    <location>
        <begin position="95"/>
        <end position="376"/>
    </location>
</feature>
<dbReference type="GO" id="GO:0006631">
    <property type="term" value="P:fatty acid metabolic process"/>
    <property type="evidence" value="ECO:0007669"/>
    <property type="project" value="TreeGrafter"/>
</dbReference>
<accession>A0A0K6GEG7</accession>
<evidence type="ECO:0000313" key="6">
    <source>
        <dbReference type="Proteomes" id="UP000044841"/>
    </source>
</evidence>
<gene>
    <name evidence="5" type="ORF">RSOLAG22IIIB_06446</name>
</gene>
<evidence type="ECO:0000256" key="3">
    <source>
        <dbReference type="SAM" id="MobiDB-lite"/>
    </source>
</evidence>
<sequence length="622" mass="68568">MTHLRPNEPTPSDAYEGPRDDQPLTEEELSILLAIPRAAENAPNSTAFRIPLGIDPSLGWIDVTWSEARSIVARLAATWATRISDLTSNQNSPPVGPGITVCILVQPSVTALFHIFAFWALGCTVQFISLSLDEETIDLYLNKSGCKVVVYSNISGDWIRVREKSFNGPLVSLPENEYAHQLAKTEKGGGELAVPWPKPQRPTPAVVLHSSATTGIAKLLSFSLYYYTLGLPKTIQNARPAMPHISNPNLKTPMTHPFLIFSPPYWQSFHGSLFNHLVSGTSTTFAHVPDIMKLPSSQLITWARALDVGGMLCAPRFLQQSLASDFEDNSSFLQSLYMVVVCGSAIDDSTSALIEKHGLKFMNAYGCTEMGGVLYTTQAPYTHLRMPITLAPLVHPISDIEPNGSRQVQLWHSLSTSPQLAHLYAKGGVPLQIEPYPGTGPHAGKPAVNLGDVFEQVRLPPNSDSEFAYVHLGRSDDVIKLSGGGGWNMNAAPYETRIRSLISSRQIGWTVDTVQLFGGNLPCTVLVIQISPSGEMQNADAIPDLGSLVTEANEEFKLESRKRVHIQKRLLVITPNDVRGPDAAYIRENRIRLSTTHKHTIQRWKNVQTFRVWLDRLDFSEP</sequence>
<protein>
    <submittedName>
        <fullName evidence="5">Potassium voltage-gated channel subfamily H member 2</fullName>
    </submittedName>
</protein>
<dbReference type="InterPro" id="IPR042099">
    <property type="entry name" value="ANL_N_sf"/>
</dbReference>
<evidence type="ECO:0000256" key="2">
    <source>
        <dbReference type="ARBA" id="ARBA00022598"/>
    </source>
</evidence>
<comment type="similarity">
    <text evidence="1">Belongs to the ATP-dependent AMP-binding enzyme family.</text>
</comment>
<reference evidence="5 6" key="1">
    <citation type="submission" date="2015-07" db="EMBL/GenBank/DDBJ databases">
        <authorList>
            <person name="Noorani M."/>
        </authorList>
    </citation>
    <scope>NUCLEOTIDE SEQUENCE [LARGE SCALE GENOMIC DNA]</scope>
    <source>
        <strain evidence="5">BBA 69670</strain>
    </source>
</reference>